<accession>A0A290QD38</accession>
<dbReference type="InterPro" id="IPR001148">
    <property type="entry name" value="CA_dom"/>
</dbReference>
<dbReference type="STRING" id="1348633.GCA_001591765_01438"/>
<dbReference type="Proteomes" id="UP000501945">
    <property type="component" value="Chromosome"/>
</dbReference>
<keyword evidence="6 7" id="KW-0456">Lyase</keyword>
<evidence type="ECO:0000256" key="3">
    <source>
        <dbReference type="ARBA" id="ARBA00014628"/>
    </source>
</evidence>
<dbReference type="GO" id="GO:0004089">
    <property type="term" value="F:carbonate dehydratase activity"/>
    <property type="evidence" value="ECO:0007669"/>
    <property type="project" value="UniProtKB-UniRule"/>
</dbReference>
<dbReference type="PANTHER" id="PTHR18952:SF208">
    <property type="entry name" value="CARBONIC ANHYDRASE XA-RELATED"/>
    <property type="match status" value="1"/>
</dbReference>
<dbReference type="GO" id="GO:0008270">
    <property type="term" value="F:zinc ion binding"/>
    <property type="evidence" value="ECO:0007669"/>
    <property type="project" value="UniProtKB-UniRule"/>
</dbReference>
<proteinExistence type="inferred from homology"/>
<evidence type="ECO:0000256" key="5">
    <source>
        <dbReference type="ARBA" id="ARBA00022833"/>
    </source>
</evidence>
<dbReference type="GO" id="GO:0006730">
    <property type="term" value="P:one-carbon metabolic process"/>
    <property type="evidence" value="ECO:0007669"/>
    <property type="project" value="TreeGrafter"/>
</dbReference>
<dbReference type="Gene3D" id="3.10.200.10">
    <property type="entry name" value="Alpha carbonic anhydrase"/>
    <property type="match status" value="1"/>
</dbReference>
<protein>
    <recommendedName>
        <fullName evidence="3 7">Carbonic anhydrase</fullName>
        <ecNumber evidence="2 7">4.2.1.1</ecNumber>
    </recommendedName>
</protein>
<dbReference type="EC" id="4.2.1.1" evidence="2 7"/>
<comment type="cofactor">
    <cofactor evidence="1 7">
        <name>Zn(2+)</name>
        <dbReference type="ChEBI" id="CHEBI:29105"/>
    </cofactor>
</comment>
<dbReference type="InterPro" id="IPR041891">
    <property type="entry name" value="Alpha_CA_prokaryot-like"/>
</dbReference>
<keyword evidence="7" id="KW-0732">Signal</keyword>
<keyword evidence="4 7" id="KW-0479">Metal-binding</keyword>
<dbReference type="KEGG" id="lrn:CMV25_10495"/>
<dbReference type="PROSITE" id="PS00162">
    <property type="entry name" value="ALPHA_CA_1"/>
    <property type="match status" value="1"/>
</dbReference>
<dbReference type="CDD" id="cd03124">
    <property type="entry name" value="alpha_CA_prokaryotic_like"/>
    <property type="match status" value="1"/>
</dbReference>
<dbReference type="AlphaFoldDB" id="A0A290QD38"/>
<name>A0A290QD38_9LACT</name>
<reference evidence="8 9" key="1">
    <citation type="submission" date="2019-12" db="EMBL/GenBank/DDBJ databases">
        <title>Whole genome sequences of Lactococcus raffinolactis strains isolated from sewage.</title>
        <authorList>
            <person name="Ybazeta G."/>
            <person name="Ross M."/>
            <person name="Brabant-Kirwan D."/>
            <person name="Saleh M."/>
            <person name="Dillon J.A."/>
            <person name="Splinter K."/>
            <person name="Nokhbeh R."/>
        </authorList>
    </citation>
    <scope>NUCLEOTIDE SEQUENCE [LARGE SCALE GENOMIC DNA]</scope>
    <source>
        <strain evidence="8 9">Lr_19_5</strain>
    </source>
</reference>
<evidence type="ECO:0000256" key="7">
    <source>
        <dbReference type="RuleBase" id="RU367011"/>
    </source>
</evidence>
<evidence type="ECO:0000256" key="2">
    <source>
        <dbReference type="ARBA" id="ARBA00012925"/>
    </source>
</evidence>
<dbReference type="InterPro" id="IPR036398">
    <property type="entry name" value="CA_dom_sf"/>
</dbReference>
<dbReference type="PROSITE" id="PS51257">
    <property type="entry name" value="PROKAR_LIPOPROTEIN"/>
    <property type="match status" value="1"/>
</dbReference>
<evidence type="ECO:0000313" key="9">
    <source>
        <dbReference type="Proteomes" id="UP000501945"/>
    </source>
</evidence>
<comment type="catalytic activity">
    <reaction evidence="7">
        <text>hydrogencarbonate + H(+) = CO2 + H2O</text>
        <dbReference type="Rhea" id="RHEA:10748"/>
        <dbReference type="ChEBI" id="CHEBI:15377"/>
        <dbReference type="ChEBI" id="CHEBI:15378"/>
        <dbReference type="ChEBI" id="CHEBI:16526"/>
        <dbReference type="ChEBI" id="CHEBI:17544"/>
        <dbReference type="EC" id="4.2.1.1"/>
    </reaction>
</comment>
<gene>
    <name evidence="8" type="ORF">GU336_06210</name>
</gene>
<keyword evidence="5 7" id="KW-0862">Zinc</keyword>
<dbReference type="Pfam" id="PF00194">
    <property type="entry name" value="Carb_anhydrase"/>
    <property type="match status" value="1"/>
</dbReference>
<dbReference type="InterPro" id="IPR023561">
    <property type="entry name" value="Carbonic_anhydrase_a-class"/>
</dbReference>
<organism evidence="8 9">
    <name type="scientific">Pseudolactococcus raffinolactis</name>
    <dbReference type="NCBI Taxonomy" id="1366"/>
    <lineage>
        <taxon>Bacteria</taxon>
        <taxon>Bacillati</taxon>
        <taxon>Bacillota</taxon>
        <taxon>Bacilli</taxon>
        <taxon>Lactobacillales</taxon>
        <taxon>Streptococcaceae</taxon>
        <taxon>Pseudolactococcus</taxon>
    </lineage>
</organism>
<dbReference type="InterPro" id="IPR018338">
    <property type="entry name" value="Carbonic_anhydrase_a-class_CS"/>
</dbReference>
<dbReference type="PROSITE" id="PS51144">
    <property type="entry name" value="ALPHA_CA_2"/>
    <property type="match status" value="1"/>
</dbReference>
<dbReference type="PANTHER" id="PTHR18952">
    <property type="entry name" value="CARBONIC ANHYDRASE"/>
    <property type="match status" value="1"/>
</dbReference>
<dbReference type="RefSeq" id="WP_096040433.1">
    <property type="nucleotide sequence ID" value="NZ_CBCPKB010000004.1"/>
</dbReference>
<feature type="signal peptide" evidence="7">
    <location>
        <begin position="1"/>
        <end position="26"/>
    </location>
</feature>
<evidence type="ECO:0000256" key="1">
    <source>
        <dbReference type="ARBA" id="ARBA00001947"/>
    </source>
</evidence>
<evidence type="ECO:0000256" key="6">
    <source>
        <dbReference type="ARBA" id="ARBA00023239"/>
    </source>
</evidence>
<comment type="similarity">
    <text evidence="7">Belongs to the alpha-carbonic anhydrase family.</text>
</comment>
<dbReference type="SMART" id="SM01057">
    <property type="entry name" value="Carb_anhydrase"/>
    <property type="match status" value="1"/>
</dbReference>
<evidence type="ECO:0000256" key="4">
    <source>
        <dbReference type="ARBA" id="ARBA00022723"/>
    </source>
</evidence>
<sequence length="252" mass="28752">MTYFKKSVFLLAFLTIFVTLTSCSNATSKKSANLQSTVEKTDKKHNLDYDNQKSWKFESGDSQSPINIDTKNVQNMTDNGMIVLSYASKFDKVVDNGHSIEAEIKGTAEINGRKYTLKQFHFHAPSEHEIDGKHFPLEVHFVNQAQDGRLAVIAAMFQVGKTNQTFQTILNQIDSEQAGNFLLSDLLPSDQDYYHYNGSLTTPPLSENVEWYVMKHPVTLSSEQLKAFRNYYDDNNRKIQDTHQRAILSHDD</sequence>
<evidence type="ECO:0000313" key="8">
    <source>
        <dbReference type="EMBL" id="QIW53761.1"/>
    </source>
</evidence>
<comment type="function">
    <text evidence="7">Reversible hydration of carbon dioxide.</text>
</comment>
<dbReference type="EMBL" id="CP047616">
    <property type="protein sequence ID" value="QIW53761.1"/>
    <property type="molecule type" value="Genomic_DNA"/>
</dbReference>
<feature type="chain" id="PRO_5041746190" description="Carbonic anhydrase" evidence="7">
    <location>
        <begin position="27"/>
        <end position="252"/>
    </location>
</feature>
<dbReference type="SUPFAM" id="SSF51069">
    <property type="entry name" value="Carbonic anhydrase"/>
    <property type="match status" value="1"/>
</dbReference>